<evidence type="ECO:0000313" key="10">
    <source>
        <dbReference type="Proteomes" id="UP001500074"/>
    </source>
</evidence>
<name>A0ABP9RDP8_9GAMM</name>
<evidence type="ECO:0000256" key="3">
    <source>
        <dbReference type="ARBA" id="ARBA00006534"/>
    </source>
</evidence>
<dbReference type="InterPro" id="IPR011811">
    <property type="entry name" value="Peptidase_S51_cyanophycinase"/>
</dbReference>
<evidence type="ECO:0000256" key="1">
    <source>
        <dbReference type="ARBA" id="ARBA00001092"/>
    </source>
</evidence>
<dbReference type="Proteomes" id="UP001500074">
    <property type="component" value="Unassembled WGS sequence"/>
</dbReference>
<dbReference type="InterPro" id="IPR029062">
    <property type="entry name" value="Class_I_gatase-like"/>
</dbReference>
<dbReference type="CDD" id="cd03145">
    <property type="entry name" value="GAT1_cyanophycinase"/>
    <property type="match status" value="1"/>
</dbReference>
<comment type="catalytic activity">
    <reaction evidence="1">
        <text>[L-4-(L-arginin-2-N-yl)aspartate](n) + H2O = [L-4-(L-arginin-2-N-yl)aspartate](n-1) + L-4-(L-arginin-2-N-yl)aspartate</text>
        <dbReference type="Rhea" id="RHEA:12845"/>
        <dbReference type="Rhea" id="RHEA-COMP:13728"/>
        <dbReference type="Rhea" id="RHEA-COMP:13734"/>
        <dbReference type="ChEBI" id="CHEBI:15377"/>
        <dbReference type="ChEBI" id="CHEBI:137986"/>
        <dbReference type="ChEBI" id="CHEBI:137991"/>
        <dbReference type="EC" id="3.4.15.6"/>
    </reaction>
</comment>
<comment type="similarity">
    <text evidence="3">Belongs to the peptidase S51 family.</text>
</comment>
<evidence type="ECO:0000256" key="5">
    <source>
        <dbReference type="ARBA" id="ARBA00015719"/>
    </source>
</evidence>
<organism evidence="9 10">
    <name type="scientific">Modicisalibacter zincidurans</name>
    <dbReference type="NCBI Taxonomy" id="1178777"/>
    <lineage>
        <taxon>Bacteria</taxon>
        <taxon>Pseudomonadati</taxon>
        <taxon>Pseudomonadota</taxon>
        <taxon>Gammaproteobacteria</taxon>
        <taxon>Oceanospirillales</taxon>
        <taxon>Halomonadaceae</taxon>
        <taxon>Modicisalibacter</taxon>
    </lineage>
</organism>
<dbReference type="PANTHER" id="PTHR36175:SF1">
    <property type="entry name" value="CYANOPHYCINASE"/>
    <property type="match status" value="1"/>
</dbReference>
<evidence type="ECO:0000256" key="7">
    <source>
        <dbReference type="ARBA" id="ARBA00022801"/>
    </source>
</evidence>
<keyword evidence="6" id="KW-0645">Protease</keyword>
<dbReference type="NCBIfam" id="TIGR02069">
    <property type="entry name" value="cyanophycinase"/>
    <property type="match status" value="1"/>
</dbReference>
<accession>A0ABP9RDP8</accession>
<dbReference type="PANTHER" id="PTHR36175">
    <property type="entry name" value="CYANOPHYCINASE"/>
    <property type="match status" value="1"/>
</dbReference>
<comment type="caution">
    <text evidence="9">The sequence shown here is derived from an EMBL/GenBank/DDBJ whole genome shotgun (WGS) entry which is preliminary data.</text>
</comment>
<keyword evidence="10" id="KW-1185">Reference proteome</keyword>
<keyword evidence="7" id="KW-0378">Hydrolase</keyword>
<dbReference type="SUPFAM" id="SSF52317">
    <property type="entry name" value="Class I glutamine amidotransferase-like"/>
    <property type="match status" value="1"/>
</dbReference>
<comment type="function">
    <text evidence="2">Exopeptidase that catalyzes the hydrolytic cleavage of multi-L-arginyl-poly-L-aspartic acid (cyanophycin; a water-insoluble reserve polymer) into aspartate-arginine dipeptides.</text>
</comment>
<keyword evidence="8" id="KW-0720">Serine protease</keyword>
<reference evidence="10" key="1">
    <citation type="journal article" date="2019" name="Int. J. Syst. Evol. Microbiol.">
        <title>The Global Catalogue of Microorganisms (GCM) 10K type strain sequencing project: providing services to taxonomists for standard genome sequencing and annotation.</title>
        <authorList>
            <consortium name="The Broad Institute Genomics Platform"/>
            <consortium name="The Broad Institute Genome Sequencing Center for Infectious Disease"/>
            <person name="Wu L."/>
            <person name="Ma J."/>
        </authorList>
    </citation>
    <scope>NUCLEOTIDE SEQUENCE [LARGE SCALE GENOMIC DNA]</scope>
    <source>
        <strain evidence="10">JCM 18472</strain>
    </source>
</reference>
<sequence length="287" mass="29749">MAASSLVPHALATRGPLIAIGGAEDRTSDLAVLNQVFSRAPAGNAEVAVIATASSIPGQILPIYQAAFERLGASQVHTLAMEGRRQAADGEIVRLIERSGVIFFTGGDQLRLTHVMGGSPALKAIRARLRAGAVVAGTSAGAAALPSTMIYNSTAEDALRKGAVNMTSGLGLVEGLIIDSHFLKRGRFTRLMEVGAANPQQLGVGLSEDAGVVIHPHGVLEAIGPGHVIIIDSRDLASSNIAELEMGAPVAIENMILHALISGNGFDVEARRYLASEALRACLAESR</sequence>
<protein>
    <recommendedName>
        <fullName evidence="5">Cyanophycinase</fullName>
        <ecNumber evidence="4">3.4.15.6</ecNumber>
    </recommendedName>
</protein>
<dbReference type="Pfam" id="PF03575">
    <property type="entry name" value="Peptidase_S51"/>
    <property type="match status" value="1"/>
</dbReference>
<evidence type="ECO:0000256" key="8">
    <source>
        <dbReference type="ARBA" id="ARBA00022825"/>
    </source>
</evidence>
<dbReference type="EC" id="3.4.15.6" evidence="4"/>
<dbReference type="InterPro" id="IPR005320">
    <property type="entry name" value="Peptidase_S51"/>
</dbReference>
<dbReference type="PIRSF" id="PIRSF032067">
    <property type="entry name" value="Cyanophycinase"/>
    <property type="match status" value="1"/>
</dbReference>
<proteinExistence type="inferred from homology"/>
<evidence type="ECO:0000256" key="4">
    <source>
        <dbReference type="ARBA" id="ARBA00013115"/>
    </source>
</evidence>
<evidence type="ECO:0000256" key="6">
    <source>
        <dbReference type="ARBA" id="ARBA00022670"/>
    </source>
</evidence>
<dbReference type="Gene3D" id="3.40.50.880">
    <property type="match status" value="1"/>
</dbReference>
<evidence type="ECO:0000256" key="2">
    <source>
        <dbReference type="ARBA" id="ARBA00002039"/>
    </source>
</evidence>
<gene>
    <name evidence="9" type="ORF">GCM10023342_16500</name>
</gene>
<evidence type="ECO:0000313" key="9">
    <source>
        <dbReference type="EMBL" id="GAA5174768.1"/>
    </source>
</evidence>
<dbReference type="EMBL" id="BAABKI010000018">
    <property type="protein sequence ID" value="GAA5174768.1"/>
    <property type="molecule type" value="Genomic_DNA"/>
</dbReference>